<dbReference type="Proteomes" id="UP000477680">
    <property type="component" value="Chromosome"/>
</dbReference>
<reference evidence="2 3" key="1">
    <citation type="submission" date="2020-02" db="EMBL/GenBank/DDBJ databases">
        <title>Genome sequencing for Kineobactrum sp. M2.</title>
        <authorList>
            <person name="Park S.-J."/>
        </authorList>
    </citation>
    <scope>NUCLEOTIDE SEQUENCE [LARGE SCALE GENOMIC DNA]</scope>
    <source>
        <strain evidence="2 3">M2</strain>
    </source>
</reference>
<dbReference type="EMBL" id="CP048711">
    <property type="protein sequence ID" value="QIB67747.1"/>
    <property type="molecule type" value="Genomic_DNA"/>
</dbReference>
<feature type="transmembrane region" description="Helical" evidence="1">
    <location>
        <begin position="73"/>
        <end position="92"/>
    </location>
</feature>
<dbReference type="PIRSF" id="PIRSF005610">
    <property type="entry name" value="SirB"/>
    <property type="match status" value="1"/>
</dbReference>
<feature type="transmembrane region" description="Helical" evidence="1">
    <location>
        <begin position="48"/>
        <end position="67"/>
    </location>
</feature>
<dbReference type="PANTHER" id="PTHR39594">
    <property type="entry name" value="PROTEIN YCHQ"/>
    <property type="match status" value="1"/>
</dbReference>
<dbReference type="KEGG" id="kim:G3T16_17545"/>
<proteinExistence type="predicted"/>
<keyword evidence="1" id="KW-0472">Membrane</keyword>
<evidence type="ECO:0000313" key="3">
    <source>
        <dbReference type="Proteomes" id="UP000477680"/>
    </source>
</evidence>
<gene>
    <name evidence="2" type="ORF">G3T16_17545</name>
</gene>
<name>A0A6C0U9A3_9GAMM</name>
<feature type="transmembrane region" description="Helical" evidence="1">
    <location>
        <begin position="104"/>
        <end position="121"/>
    </location>
</feature>
<feature type="transmembrane region" description="Helical" evidence="1">
    <location>
        <begin position="12"/>
        <end position="36"/>
    </location>
</feature>
<sequence>MLDLYSEVRAVHITAVFISGGLFAARGMGLILGGNWPLSAPMRRFSQVVDTILLIAALILTTLVHQYPFVHGWLTTKVVLLVVYIALGIIAFRPGWSPAVRCGYWLSALLVYGFIVSVARARHPLGVFANFG</sequence>
<dbReference type="InterPro" id="IPR007360">
    <property type="entry name" value="SirB"/>
</dbReference>
<dbReference type="PANTHER" id="PTHR39594:SF1">
    <property type="entry name" value="PROTEIN YCHQ"/>
    <property type="match status" value="1"/>
</dbReference>
<dbReference type="Pfam" id="PF04247">
    <property type="entry name" value="SirB"/>
    <property type="match status" value="1"/>
</dbReference>
<evidence type="ECO:0000313" key="2">
    <source>
        <dbReference type="EMBL" id="QIB67747.1"/>
    </source>
</evidence>
<dbReference type="AlphaFoldDB" id="A0A6C0U9A3"/>
<accession>A0A6C0U9A3</accession>
<organism evidence="2 3">
    <name type="scientific">Kineobactrum salinum</name>
    <dbReference type="NCBI Taxonomy" id="2708301"/>
    <lineage>
        <taxon>Bacteria</taxon>
        <taxon>Pseudomonadati</taxon>
        <taxon>Pseudomonadota</taxon>
        <taxon>Gammaproteobacteria</taxon>
        <taxon>Cellvibrionales</taxon>
        <taxon>Halieaceae</taxon>
        <taxon>Kineobactrum</taxon>
    </lineage>
</organism>
<keyword evidence="1" id="KW-1133">Transmembrane helix</keyword>
<keyword evidence="1" id="KW-0812">Transmembrane</keyword>
<evidence type="ECO:0000256" key="1">
    <source>
        <dbReference type="SAM" id="Phobius"/>
    </source>
</evidence>
<dbReference type="GO" id="GO:0005886">
    <property type="term" value="C:plasma membrane"/>
    <property type="evidence" value="ECO:0007669"/>
    <property type="project" value="TreeGrafter"/>
</dbReference>
<protein>
    <submittedName>
        <fullName evidence="2">SirB2 family protein</fullName>
    </submittedName>
</protein>
<keyword evidence="3" id="KW-1185">Reference proteome</keyword>